<organism evidence="1 2">
    <name type="scientific">Pseudomonas kuykendallii</name>
    <dbReference type="NCBI Taxonomy" id="1007099"/>
    <lineage>
        <taxon>Bacteria</taxon>
        <taxon>Pseudomonadati</taxon>
        <taxon>Pseudomonadota</taxon>
        <taxon>Gammaproteobacteria</taxon>
        <taxon>Pseudomonadales</taxon>
        <taxon>Pseudomonadaceae</taxon>
        <taxon>Pseudomonas</taxon>
    </lineage>
</organism>
<dbReference type="AlphaFoldDB" id="A0A1H2VYH5"/>
<dbReference type="STRING" id="1007099.SAMN05216287_1379"/>
<dbReference type="RefSeq" id="WP_090225784.1">
    <property type="nucleotide sequence ID" value="NZ_FNNU01000002.1"/>
</dbReference>
<dbReference type="Proteomes" id="UP000243778">
    <property type="component" value="Unassembled WGS sequence"/>
</dbReference>
<name>A0A1H2VYH5_9PSED</name>
<evidence type="ECO:0000313" key="1">
    <source>
        <dbReference type="EMBL" id="SDW73267.1"/>
    </source>
</evidence>
<proteinExistence type="predicted"/>
<protein>
    <submittedName>
        <fullName evidence="1">Uncharacterized protein</fullName>
    </submittedName>
</protein>
<evidence type="ECO:0000313" key="2">
    <source>
        <dbReference type="Proteomes" id="UP000243778"/>
    </source>
</evidence>
<accession>A0A1H2VYH5</accession>
<reference evidence="2" key="1">
    <citation type="submission" date="2016-10" db="EMBL/GenBank/DDBJ databases">
        <authorList>
            <person name="Varghese N."/>
            <person name="Submissions S."/>
        </authorList>
    </citation>
    <scope>NUCLEOTIDE SEQUENCE [LARGE SCALE GENOMIC DNA]</scope>
    <source>
        <strain evidence="2">NRRL B-59562</strain>
    </source>
</reference>
<gene>
    <name evidence="1" type="ORF">SAMN05216287_1379</name>
</gene>
<sequence>MSIIVSELSSDWSREPSEKSTVTYRVDLGDRHYDVFIRSNGLQRQPGLDAALPLALLAAMKLRRPIRVKGALSATYLAGVRQVMALFEASFDEYFAVPIEADSMYQPAPQAGPRKAAFFSGGVDSFFTLIKGQEELTDILYIHGFDVRLDDLPRRAAVSAMGAAVAEGTGTRFIEVESNLGKVIQDFGSWPIHGHGFALMSVARALAGDIGEVRVPGTHSLQHQKPWGSWLDTDPLFSDERLAIVHDACEAERIDKIRRISSEPLAQAYLRVCWGKVDGMYNCCRCEKCLRTMVSLHALNRLEQFTSFPLPLETRDVARTLLPRDGLRIYLAENIELLRQNRPEERALIAALQRQLRRPIWLAVLRLKWRKRFARLKGHFRRLTRRGAGRDLE</sequence>
<keyword evidence="2" id="KW-1185">Reference proteome</keyword>
<dbReference type="OrthoDB" id="5413327at2"/>
<dbReference type="EMBL" id="FNNU01000002">
    <property type="protein sequence ID" value="SDW73267.1"/>
    <property type="molecule type" value="Genomic_DNA"/>
</dbReference>